<evidence type="ECO:0000256" key="2">
    <source>
        <dbReference type="SAM" id="SignalP"/>
    </source>
</evidence>
<dbReference type="SMART" id="SM00671">
    <property type="entry name" value="SEL1"/>
    <property type="match status" value="1"/>
</dbReference>
<feature type="signal peptide" evidence="2">
    <location>
        <begin position="1"/>
        <end position="24"/>
    </location>
</feature>
<evidence type="ECO:0000313" key="4">
    <source>
        <dbReference type="Proteomes" id="UP000515838"/>
    </source>
</evidence>
<dbReference type="AlphaFoldDB" id="A0A7G9TBC9"/>
<feature type="chain" id="PRO_5028829388" evidence="2">
    <location>
        <begin position="25"/>
        <end position="274"/>
    </location>
</feature>
<feature type="region of interest" description="Disordered" evidence="1">
    <location>
        <begin position="236"/>
        <end position="274"/>
    </location>
</feature>
<dbReference type="SUPFAM" id="SSF81901">
    <property type="entry name" value="HCP-like"/>
    <property type="match status" value="1"/>
</dbReference>
<dbReference type="EMBL" id="CP060731">
    <property type="protein sequence ID" value="QNN77404.1"/>
    <property type="molecule type" value="Genomic_DNA"/>
</dbReference>
<reference evidence="3 4" key="1">
    <citation type="submission" date="2020-08" db="EMBL/GenBank/DDBJ databases">
        <title>Streptomycin Non-resistant strain, P. mexicana.</title>
        <authorList>
            <person name="Ganesh-Kumar S."/>
            <person name="Zhe T."/>
            <person name="Yu Z."/>
            <person name="Min Y."/>
        </authorList>
    </citation>
    <scope>NUCLEOTIDE SEQUENCE [LARGE SCALE GENOMIC DNA]</scope>
    <source>
        <strain evidence="3 4">GTZY2</strain>
    </source>
</reference>
<accession>A0A7G9TBC9</accession>
<sequence length="274" mass="30924">MTARSRKSLPLLLLLACVQPEAFAQSTKNAPPPDPTADPLLRAAGFLESHPDLRYRLIGLEKYDKKEHDDALRFFRRAAYYGDKPSQGMVAEMYWTGNGVPQDRALAYAWMDLAAERGYAGFSGLRERYWSQMDETERARALEIGRAVYADYGDAAAQPRLANVLRRARRQMTGSRTGFTGNLQIYIPGPSGDIQIDGSRFYDERYWDPKQYQAWHDDVWMKPRIGKVSVGEVQQMPDNFEGGSRVPSVEPATNVREPETPPVDESSIGNRKDG</sequence>
<dbReference type="InterPro" id="IPR011990">
    <property type="entry name" value="TPR-like_helical_dom_sf"/>
</dbReference>
<gene>
    <name evidence="3" type="ORF">IAE60_16015</name>
</gene>
<name>A0A7G9TBC9_PSEMX</name>
<evidence type="ECO:0000313" key="3">
    <source>
        <dbReference type="EMBL" id="QNN77404.1"/>
    </source>
</evidence>
<proteinExistence type="predicted"/>
<dbReference type="RefSeq" id="WP_187573009.1">
    <property type="nucleotide sequence ID" value="NZ_CP060731.1"/>
</dbReference>
<evidence type="ECO:0000256" key="1">
    <source>
        <dbReference type="SAM" id="MobiDB-lite"/>
    </source>
</evidence>
<organism evidence="3 4">
    <name type="scientific">Pseudoxanthomonas mexicana</name>
    <dbReference type="NCBI Taxonomy" id="128785"/>
    <lineage>
        <taxon>Bacteria</taxon>
        <taxon>Pseudomonadati</taxon>
        <taxon>Pseudomonadota</taxon>
        <taxon>Gammaproteobacteria</taxon>
        <taxon>Lysobacterales</taxon>
        <taxon>Lysobacteraceae</taxon>
        <taxon>Pseudoxanthomonas</taxon>
    </lineage>
</organism>
<dbReference type="Pfam" id="PF08238">
    <property type="entry name" value="Sel1"/>
    <property type="match status" value="1"/>
</dbReference>
<keyword evidence="2" id="KW-0732">Signal</keyword>
<dbReference type="GeneID" id="81472493"/>
<dbReference type="InterPro" id="IPR006597">
    <property type="entry name" value="Sel1-like"/>
</dbReference>
<dbReference type="Proteomes" id="UP000515838">
    <property type="component" value="Chromosome"/>
</dbReference>
<dbReference type="Gene3D" id="1.25.40.10">
    <property type="entry name" value="Tetratricopeptide repeat domain"/>
    <property type="match status" value="1"/>
</dbReference>
<protein>
    <submittedName>
        <fullName evidence="3">Sel1 repeat family protein</fullName>
    </submittedName>
</protein>